<reference evidence="2 3" key="1">
    <citation type="submission" date="2018-10" db="EMBL/GenBank/DDBJ databases">
        <title>Parasedimentitalea marina sp. nov., a psychrophilic bacterium isolated from deep seawater of the New Britain Trench.</title>
        <authorList>
            <person name="Cao J."/>
        </authorList>
    </citation>
    <scope>NUCLEOTIDE SEQUENCE [LARGE SCALE GENOMIC DNA]</scope>
    <source>
        <strain evidence="2 3">W43</strain>
    </source>
</reference>
<dbReference type="GO" id="GO:0003824">
    <property type="term" value="F:catalytic activity"/>
    <property type="evidence" value="ECO:0007669"/>
    <property type="project" value="InterPro"/>
</dbReference>
<dbReference type="InterPro" id="IPR005302">
    <property type="entry name" value="MoCF_Sase_C"/>
</dbReference>
<dbReference type="Gene3D" id="2.40.33.20">
    <property type="entry name" value="PK beta-barrel domain-like"/>
    <property type="match status" value="1"/>
</dbReference>
<dbReference type="KEGG" id="sedi:EBB79_12760"/>
<dbReference type="PROSITE" id="PS51340">
    <property type="entry name" value="MOSC"/>
    <property type="match status" value="1"/>
</dbReference>
<dbReference type="Pfam" id="PF03473">
    <property type="entry name" value="MOSC"/>
    <property type="match status" value="1"/>
</dbReference>
<dbReference type="InterPro" id="IPR052353">
    <property type="entry name" value="Benzoxazolinone_Detox_Enz"/>
</dbReference>
<dbReference type="GO" id="GO:0030170">
    <property type="term" value="F:pyridoxal phosphate binding"/>
    <property type="evidence" value="ECO:0007669"/>
    <property type="project" value="InterPro"/>
</dbReference>
<dbReference type="RefSeq" id="WP_127749218.1">
    <property type="nucleotide sequence ID" value="NZ_CP033219.1"/>
</dbReference>
<evidence type="ECO:0000313" key="3">
    <source>
        <dbReference type="Proteomes" id="UP000283063"/>
    </source>
</evidence>
<name>A0A3T0N3V3_9RHOB</name>
<dbReference type="Proteomes" id="UP000283063">
    <property type="component" value="Chromosome"/>
</dbReference>
<dbReference type="AlphaFoldDB" id="A0A3T0N3V3"/>
<dbReference type="InterPro" id="IPR011037">
    <property type="entry name" value="Pyrv_Knase-like_insert_dom_sf"/>
</dbReference>
<accession>A0A3T0N3V3</accession>
<keyword evidence="3" id="KW-1185">Reference proteome</keyword>
<dbReference type="OrthoDB" id="9786134at2"/>
<evidence type="ECO:0000259" key="1">
    <source>
        <dbReference type="PROSITE" id="PS51340"/>
    </source>
</evidence>
<dbReference type="SUPFAM" id="SSF50800">
    <property type="entry name" value="PK beta-barrel domain-like"/>
    <property type="match status" value="1"/>
</dbReference>
<organism evidence="2 3">
    <name type="scientific">Parasedimentitalea marina</name>
    <dbReference type="NCBI Taxonomy" id="2483033"/>
    <lineage>
        <taxon>Bacteria</taxon>
        <taxon>Pseudomonadati</taxon>
        <taxon>Pseudomonadota</taxon>
        <taxon>Alphaproteobacteria</taxon>
        <taxon>Rhodobacterales</taxon>
        <taxon>Paracoccaceae</taxon>
        <taxon>Parasedimentitalea</taxon>
    </lineage>
</organism>
<dbReference type="GO" id="GO:0030151">
    <property type="term" value="F:molybdenum ion binding"/>
    <property type="evidence" value="ECO:0007669"/>
    <property type="project" value="InterPro"/>
</dbReference>
<evidence type="ECO:0000313" key="2">
    <source>
        <dbReference type="EMBL" id="AZV78659.1"/>
    </source>
</evidence>
<dbReference type="PANTHER" id="PTHR30212:SF2">
    <property type="entry name" value="PROTEIN YIIM"/>
    <property type="match status" value="1"/>
</dbReference>
<dbReference type="EMBL" id="CP033219">
    <property type="protein sequence ID" value="AZV78659.1"/>
    <property type="molecule type" value="Genomic_DNA"/>
</dbReference>
<protein>
    <submittedName>
        <fullName evidence="2">MOSC domain-containing protein</fullName>
    </submittedName>
</protein>
<feature type="domain" description="MOSC" evidence="1">
    <location>
        <begin position="33"/>
        <end position="169"/>
    </location>
</feature>
<proteinExistence type="predicted"/>
<gene>
    <name evidence="2" type="ORF">EBB79_12760</name>
</gene>
<dbReference type="PANTHER" id="PTHR30212">
    <property type="entry name" value="PROTEIN YIIM"/>
    <property type="match status" value="1"/>
</dbReference>
<sequence length="231" mass="25186">MSCPILSATLNGVFVGRIVDRWHGRPSSAIHKLAVDGPQTVTKVGLDTDAQADLNVHGGPNKAVHHYAADHYASWQSEGLLPPGTLPAAFGENLSTFGMNEETLCIGDILTAGSATLQISQGRQPCWKLNEYTGQKTMAYQFQKTGRTGWYYRVLEPGIIQVGDKITLTLRPCPDWSVAKVTRARLTKRIAAEDAAHLSRLPELASGWRDAFSKMSKGQLDEDTGKRLDPA</sequence>